<comment type="function">
    <text evidence="11 12">Catalyzes the anaerobic formation of alpha-ketobutyrate and ammonia from threonine in a two-step reaction. The first step involved a dehydration of threonine and a production of enamine intermediates (aminocrotonate), which tautomerizes to its imine form (iminobutyrate). Both intermediates are unstable and short-lived. The second step is the nonenzymatic hydrolysis of the enamine/imine intermediates to form 2-ketobutyrate and free ammonia. In the low water environment of the cell, the second step is accelerated by RidA.</text>
</comment>
<dbReference type="Gene3D" id="3.40.1020.10">
    <property type="entry name" value="Biosynthetic Threonine Deaminase, Domain 3"/>
    <property type="match status" value="1"/>
</dbReference>
<dbReference type="GO" id="GO:0003941">
    <property type="term" value="F:L-serine ammonia-lyase activity"/>
    <property type="evidence" value="ECO:0007669"/>
    <property type="project" value="TreeGrafter"/>
</dbReference>
<keyword evidence="9 12" id="KW-0456">Lyase</keyword>
<dbReference type="PANTHER" id="PTHR48078">
    <property type="entry name" value="THREONINE DEHYDRATASE, MITOCHONDRIAL-RELATED"/>
    <property type="match status" value="1"/>
</dbReference>
<evidence type="ECO:0000256" key="7">
    <source>
        <dbReference type="ARBA" id="ARBA00022624"/>
    </source>
</evidence>
<evidence type="ECO:0000256" key="1">
    <source>
        <dbReference type="ARBA" id="ARBA00001274"/>
    </source>
</evidence>
<dbReference type="FunFam" id="3.40.50.1100:FF:000005">
    <property type="entry name" value="Threonine dehydratase catabolic"/>
    <property type="match status" value="1"/>
</dbReference>
<comment type="cofactor">
    <cofactor evidence="2 12">
        <name>pyridoxal 5'-phosphate</name>
        <dbReference type="ChEBI" id="CHEBI:597326"/>
    </cofactor>
</comment>
<reference evidence="14 15" key="1">
    <citation type="journal article" date="2019" name="Emerg. Microbes Infect.">
        <title>Comprehensive subspecies identification of 175 nontuberculous mycobacteria species based on 7547 genomic profiles.</title>
        <authorList>
            <person name="Matsumoto Y."/>
            <person name="Kinjo T."/>
            <person name="Motooka D."/>
            <person name="Nabeya D."/>
            <person name="Jung N."/>
            <person name="Uechi K."/>
            <person name="Horii T."/>
            <person name="Iida T."/>
            <person name="Fujita J."/>
            <person name="Nakamura S."/>
        </authorList>
    </citation>
    <scope>NUCLEOTIDE SEQUENCE [LARGE SCALE GENOMIC DNA]</scope>
    <source>
        <strain evidence="14 15">JCM 12603</strain>
    </source>
</reference>
<keyword evidence="10 12" id="KW-0100">Branched-chain amino acid biosynthesis</keyword>
<proteinExistence type="inferred from homology"/>
<evidence type="ECO:0000256" key="5">
    <source>
        <dbReference type="ARBA" id="ARBA00011881"/>
    </source>
</evidence>
<keyword evidence="7 12" id="KW-0412">Isoleucine biosynthesis</keyword>
<evidence type="ECO:0000256" key="11">
    <source>
        <dbReference type="ARBA" id="ARBA00025527"/>
    </source>
</evidence>
<comment type="catalytic activity">
    <reaction evidence="1 12">
        <text>L-threonine = 2-oxobutanoate + NH4(+)</text>
        <dbReference type="Rhea" id="RHEA:22108"/>
        <dbReference type="ChEBI" id="CHEBI:16763"/>
        <dbReference type="ChEBI" id="CHEBI:28938"/>
        <dbReference type="ChEBI" id="CHEBI:57926"/>
        <dbReference type="EC" id="4.3.1.19"/>
    </reaction>
</comment>
<comment type="pathway">
    <text evidence="3 12">Amino-acid biosynthesis; L-isoleucine biosynthesis; 2-oxobutanoate from L-threonine: step 1/1.</text>
</comment>
<evidence type="ECO:0000256" key="12">
    <source>
        <dbReference type="RuleBase" id="RU362012"/>
    </source>
</evidence>
<dbReference type="CDD" id="cd01562">
    <property type="entry name" value="Thr-dehyd"/>
    <property type="match status" value="1"/>
</dbReference>
<dbReference type="RefSeq" id="WP_152517097.1">
    <property type="nucleotide sequence ID" value="NZ_AP022570.1"/>
</dbReference>
<dbReference type="GO" id="GO:0006565">
    <property type="term" value="P:L-serine catabolic process"/>
    <property type="evidence" value="ECO:0007669"/>
    <property type="project" value="TreeGrafter"/>
</dbReference>
<dbReference type="AlphaFoldDB" id="A0A6N4VEK4"/>
<dbReference type="SUPFAM" id="SSF53686">
    <property type="entry name" value="Tryptophan synthase beta subunit-like PLP-dependent enzymes"/>
    <property type="match status" value="1"/>
</dbReference>
<dbReference type="NCBIfam" id="TIGR02079">
    <property type="entry name" value="THD1"/>
    <property type="match status" value="1"/>
</dbReference>
<keyword evidence="6 12" id="KW-0028">Amino-acid biosynthesis</keyword>
<comment type="similarity">
    <text evidence="4 12">Belongs to the serine/threonine dehydratase family.</text>
</comment>
<evidence type="ECO:0000313" key="14">
    <source>
        <dbReference type="EMBL" id="BBX52067.1"/>
    </source>
</evidence>
<dbReference type="InterPro" id="IPR050147">
    <property type="entry name" value="Ser/Thr_Dehydratase"/>
</dbReference>
<dbReference type="PROSITE" id="PS51672">
    <property type="entry name" value="ACT_LIKE"/>
    <property type="match status" value="1"/>
</dbReference>
<dbReference type="InterPro" id="IPR000634">
    <property type="entry name" value="Ser/Thr_deHydtase_PyrdxlP-BS"/>
</dbReference>
<accession>A0A6N4VEK4</accession>
<keyword evidence="8 12" id="KW-0663">Pyridoxal phosphate</keyword>
<dbReference type="InterPro" id="IPR011820">
    <property type="entry name" value="IlvA"/>
</dbReference>
<dbReference type="Proteomes" id="UP000466785">
    <property type="component" value="Chromosome"/>
</dbReference>
<evidence type="ECO:0000256" key="4">
    <source>
        <dbReference type="ARBA" id="ARBA00010869"/>
    </source>
</evidence>
<comment type="subunit">
    <text evidence="5 12">Homotetramer.</text>
</comment>
<keyword evidence="15" id="KW-1185">Reference proteome</keyword>
<dbReference type="EC" id="4.3.1.19" evidence="12"/>
<dbReference type="PROSITE" id="PS00165">
    <property type="entry name" value="DEHYDRATASE_SER_THR"/>
    <property type="match status" value="1"/>
</dbReference>
<dbReference type="InterPro" id="IPR001721">
    <property type="entry name" value="TD_ACT-like"/>
</dbReference>
<sequence>MSADLSHRPRTGPAAPLCAADIDDAARRIAGVVSTTPLQFSERLSQITGAQVYLKREDLQAVRSYKLRGAYNLLMQLSPDEKAAGVVCSSAGNHAQGFALACRSMGVHGRVYVPAKTPKQKRDRIRYHGGDFIELIVGGKTYDMAAEAAREDVARTGATLVPPYDDVRTMAGQGTIAVEILDQLGAEPDTVIVPVGGGGCISGITTFLAERTATTSVLGVEPAGAAALVAALANGAPVTLDHVDQFVDGAAVARVGTKPFEALTAAGDMVSITTVDEGAVCTAMLDLYQNEGIIAEPAGALSVAALTEADIEPGSTVVCLISGGNNDVSRYGEVLERSLVHLGLKHYFLVDFPQEPGALRRFLDEVLGPNDDITLFEYVKRNNRETGEALVGIEMGSAADLEGLMARMRTSECHVQLLEPGSPTYRYLT</sequence>
<dbReference type="PANTHER" id="PTHR48078:SF11">
    <property type="entry name" value="THREONINE DEHYDRATASE, MITOCHONDRIAL"/>
    <property type="match status" value="1"/>
</dbReference>
<dbReference type="GO" id="GO:0006567">
    <property type="term" value="P:L-threonine catabolic process"/>
    <property type="evidence" value="ECO:0007669"/>
    <property type="project" value="TreeGrafter"/>
</dbReference>
<dbReference type="KEGG" id="mpof:MPOR_30930"/>
<dbReference type="Pfam" id="PF00291">
    <property type="entry name" value="PALP"/>
    <property type="match status" value="1"/>
</dbReference>
<dbReference type="FunFam" id="3.40.1020.10:FF:000002">
    <property type="entry name" value="L-threonine dehydratase"/>
    <property type="match status" value="1"/>
</dbReference>
<dbReference type="GO" id="GO:0030170">
    <property type="term" value="F:pyridoxal phosphate binding"/>
    <property type="evidence" value="ECO:0007669"/>
    <property type="project" value="InterPro"/>
</dbReference>
<gene>
    <name evidence="12 14" type="primary">ilvA</name>
    <name evidence="14" type="ORF">MPOR_30930</name>
</gene>
<name>A0A6N4VEK4_9MYCO</name>
<evidence type="ECO:0000256" key="10">
    <source>
        <dbReference type="ARBA" id="ARBA00023304"/>
    </source>
</evidence>
<protein>
    <recommendedName>
        <fullName evidence="12">L-threonine dehydratase</fullName>
        <ecNumber evidence="12">4.3.1.19</ecNumber>
    </recommendedName>
    <alternativeName>
        <fullName evidence="12">Threonine deaminase</fullName>
    </alternativeName>
</protein>
<evidence type="ECO:0000256" key="2">
    <source>
        <dbReference type="ARBA" id="ARBA00001933"/>
    </source>
</evidence>
<evidence type="ECO:0000256" key="3">
    <source>
        <dbReference type="ARBA" id="ARBA00004810"/>
    </source>
</evidence>
<dbReference type="EMBL" id="AP022570">
    <property type="protein sequence ID" value="BBX52067.1"/>
    <property type="molecule type" value="Genomic_DNA"/>
</dbReference>
<dbReference type="GO" id="GO:0009097">
    <property type="term" value="P:isoleucine biosynthetic process"/>
    <property type="evidence" value="ECO:0007669"/>
    <property type="project" value="UniProtKB-UniRule"/>
</dbReference>
<dbReference type="InterPro" id="IPR001926">
    <property type="entry name" value="TrpB-like_PALP"/>
</dbReference>
<dbReference type="InterPro" id="IPR036052">
    <property type="entry name" value="TrpB-like_PALP_sf"/>
</dbReference>
<evidence type="ECO:0000313" key="15">
    <source>
        <dbReference type="Proteomes" id="UP000466785"/>
    </source>
</evidence>
<organism evidence="14 15">
    <name type="scientific">Mycolicibacterium poriferae</name>
    <dbReference type="NCBI Taxonomy" id="39694"/>
    <lineage>
        <taxon>Bacteria</taxon>
        <taxon>Bacillati</taxon>
        <taxon>Actinomycetota</taxon>
        <taxon>Actinomycetes</taxon>
        <taxon>Mycobacteriales</taxon>
        <taxon>Mycobacteriaceae</taxon>
        <taxon>Mycolicibacterium</taxon>
    </lineage>
</organism>
<evidence type="ECO:0000256" key="9">
    <source>
        <dbReference type="ARBA" id="ARBA00023239"/>
    </source>
</evidence>
<dbReference type="UniPathway" id="UPA00047">
    <property type="reaction ID" value="UER00054"/>
</dbReference>
<dbReference type="GO" id="GO:0004794">
    <property type="term" value="F:threonine deaminase activity"/>
    <property type="evidence" value="ECO:0007669"/>
    <property type="project" value="UniProtKB-UniRule"/>
</dbReference>
<evidence type="ECO:0000259" key="13">
    <source>
        <dbReference type="PROSITE" id="PS51672"/>
    </source>
</evidence>
<feature type="domain" description="ACT-like" evidence="13">
    <location>
        <begin position="346"/>
        <end position="422"/>
    </location>
</feature>
<dbReference type="InterPro" id="IPR038110">
    <property type="entry name" value="TD_ACT-like_sf"/>
</dbReference>
<evidence type="ECO:0000256" key="8">
    <source>
        <dbReference type="ARBA" id="ARBA00022898"/>
    </source>
</evidence>
<dbReference type="NCBIfam" id="NF006390">
    <property type="entry name" value="PRK08639.1"/>
    <property type="match status" value="1"/>
</dbReference>
<evidence type="ECO:0000256" key="6">
    <source>
        <dbReference type="ARBA" id="ARBA00022605"/>
    </source>
</evidence>
<dbReference type="Gene3D" id="3.40.50.1100">
    <property type="match status" value="2"/>
</dbReference>
<dbReference type="Pfam" id="PF00585">
    <property type="entry name" value="Thr_dehydrat_C"/>
    <property type="match status" value="1"/>
</dbReference>